<sequence length="1005" mass="107799">MPPLKPADASLPDARFERLRAALAGTRGAERWAALDQLVAAPGFEDWLRREHPRLAAAAALHRRDFLRLAGASLALAGVAGCGGPPAEEIVPWQRAPEARRDDDPRFYATALGMEGDALGVLVESHQGRPTKVEGNPDHPASLGATDTFAQAAVLEVWDPDRSRALLRDGNVADWNVLLAEFAQRAAGWDRVGGRGLHVLTPPVGSPTLAAELERLRTRWPQARHHAWEPWHRDQALAGAALAFGRPLEARPHLERARVVLALDADPLARAPGHVRLARGFADGRRVDSEAPRMSRLYVAEPTPSLTGANADHRLALAHDAIGPLLRAVAARLGIDAGGSAPEPARDAWAGAAAEDLAAAPGEALVLVGETQPPWVHALAALVNERLQAFGRTLDWIEPVRGGEPAADSLDALLAAMAGNEVDGLLVLGANPVYDAPADGDFARLFASVAFSLHLGLHVDETARLARWHVPQAHALESWGDALAADGTASIVQPLMAPLYDGRTAAALLAALQGEPDAADHARVRARWPLDDAAWHAALQRGVVRAAPAPLPPPALDESAWRATATRNPTPSPAAGRDGVDLVFRPDPTLWDGRHANNGWLQELPRPQTTLTWENAFWLPPELAAVHGLRNGDEVAIEVDGRTALGAAWIVPGQAPATVTAFLGGGRRHAGRIGDGVGTDAYAIRTRAGAFVARGARLRPTGRHRALAPTQLEQDMHGREPVRTETLAALVADAKAFDRGRHRDGPFPSLYPQRPRGGIAWGMSIDLNACIGCGACTLACQAENNIPVVGADEVRKGREMHWIRVDRYLPEAHHAAALDGAAALHQPVPCMHCEHAPCELVCPVGAAMHDADGLNVQVYNRCVGTRFCSNNCPYKVRRFNFLQYTDDAESLAGQRNPSVTVRGRGVMEKCTFCIQRIRVAEIDAHNAGRAIADGEVRTACEAVCPTRAIVFGNLADADSEVARSKRDPRHYDLLAELNTRPRTGYLGRLRNPNPRLERGDAEDGA</sequence>
<evidence type="ECO:0000256" key="1">
    <source>
        <dbReference type="SAM" id="MobiDB-lite"/>
    </source>
</evidence>
<feature type="region of interest" description="Disordered" evidence="1">
    <location>
        <begin position="983"/>
        <end position="1005"/>
    </location>
</feature>
<dbReference type="Gene3D" id="2.40.40.20">
    <property type="match status" value="1"/>
</dbReference>
<evidence type="ECO:0000259" key="2">
    <source>
        <dbReference type="PROSITE" id="PS51379"/>
    </source>
</evidence>
<dbReference type="AlphaFoldDB" id="A0A8J7VSM3"/>
<feature type="compositionally biased region" description="Basic and acidic residues" evidence="1">
    <location>
        <begin position="995"/>
        <end position="1005"/>
    </location>
</feature>
<dbReference type="Pfam" id="PF13247">
    <property type="entry name" value="Fer4_11"/>
    <property type="match status" value="1"/>
</dbReference>
<dbReference type="InterPro" id="IPR017896">
    <property type="entry name" value="4Fe4S_Fe-S-bd"/>
</dbReference>
<organism evidence="3">
    <name type="scientific">Coralloluteibacterium stylophorae</name>
    <dbReference type="NCBI Taxonomy" id="1776034"/>
    <lineage>
        <taxon>Bacteria</taxon>
        <taxon>Pseudomonadati</taxon>
        <taxon>Pseudomonadota</taxon>
        <taxon>Gammaproteobacteria</taxon>
        <taxon>Lysobacterales</taxon>
        <taxon>Lysobacteraceae</taxon>
        <taxon>Coralloluteibacterium</taxon>
    </lineage>
</organism>
<comment type="caution">
    <text evidence="3">The sequence shown here is derived from an EMBL/GenBank/DDBJ whole genome shotgun (WGS) entry which is preliminary data.</text>
</comment>
<dbReference type="RefSeq" id="WP_211925222.1">
    <property type="nucleotide sequence ID" value="NZ_JAGQFT020000002.1"/>
</dbReference>
<dbReference type="PROSITE" id="PS51318">
    <property type="entry name" value="TAT"/>
    <property type="match status" value="1"/>
</dbReference>
<dbReference type="SUPFAM" id="SSF54862">
    <property type="entry name" value="4Fe-4S ferredoxins"/>
    <property type="match status" value="1"/>
</dbReference>
<name>A0A8J7VSM3_9GAMM</name>
<gene>
    <name evidence="4" type="ORF">KB893_004510</name>
    <name evidence="3" type="ORF">KB893_01770</name>
</gene>
<dbReference type="InterPro" id="IPR009010">
    <property type="entry name" value="Asp_de-COase-like_dom_sf"/>
</dbReference>
<dbReference type="PANTHER" id="PTHR42783">
    <property type="entry name" value="GLUTAMATE SYNTHASE [NADPH] SMALL CHAIN"/>
    <property type="match status" value="1"/>
</dbReference>
<keyword evidence="5" id="KW-1185">Reference proteome</keyword>
<dbReference type="SUPFAM" id="SSF53706">
    <property type="entry name" value="Formate dehydrogenase/DMSO reductase, domains 1-3"/>
    <property type="match status" value="1"/>
</dbReference>
<feature type="domain" description="4Fe-4S ferredoxin-type" evidence="2">
    <location>
        <begin position="761"/>
        <end position="791"/>
    </location>
</feature>
<proteinExistence type="predicted"/>
<dbReference type="Pfam" id="PF12797">
    <property type="entry name" value="Fer4_2"/>
    <property type="match status" value="1"/>
</dbReference>
<reference evidence="4 5" key="1">
    <citation type="journal article" date="2021" name="Microbiol. Resour. Announc.">
        <title>Draft Genome Sequence of Coralloluteibacterium stylophorae LMG 29479T.</title>
        <authorList>
            <person name="Karlyshev A.V."/>
            <person name="Kudryashova E.B."/>
            <person name="Ariskina E.V."/>
            <person name="Conroy A.P."/>
            <person name="Abidueva E.Y."/>
        </authorList>
    </citation>
    <scope>NUCLEOTIDE SEQUENCE [LARGE SCALE GENOMIC DNA]</scope>
    <source>
        <strain evidence="4 5">LMG 29479</strain>
    </source>
</reference>
<dbReference type="EMBL" id="JAGQFT010000006">
    <property type="protein sequence ID" value="MBR0561253.1"/>
    <property type="molecule type" value="Genomic_DNA"/>
</dbReference>
<evidence type="ECO:0000313" key="3">
    <source>
        <dbReference type="EMBL" id="MBR0561253.1"/>
    </source>
</evidence>
<dbReference type="PANTHER" id="PTHR42783:SF3">
    <property type="entry name" value="GLUTAMATE SYNTHASE [NADPH] SMALL CHAIN-RELATED"/>
    <property type="match status" value="1"/>
</dbReference>
<dbReference type="Proteomes" id="UP000675747">
    <property type="component" value="Unassembled WGS sequence"/>
</dbReference>
<dbReference type="InterPro" id="IPR006311">
    <property type="entry name" value="TAT_signal"/>
</dbReference>
<dbReference type="Gene3D" id="3.40.50.740">
    <property type="match status" value="1"/>
</dbReference>
<dbReference type="CDD" id="cd02784">
    <property type="entry name" value="MopB_CT_PHLH"/>
    <property type="match status" value="1"/>
</dbReference>
<accession>A0A8J7VSM3</accession>
<dbReference type="EMBL" id="JAGQFT020000002">
    <property type="protein sequence ID" value="MBS7456399.1"/>
    <property type="molecule type" value="Genomic_DNA"/>
</dbReference>
<dbReference type="SUPFAM" id="SSF50692">
    <property type="entry name" value="ADC-like"/>
    <property type="match status" value="1"/>
</dbReference>
<dbReference type="Gene3D" id="3.30.70.20">
    <property type="match status" value="2"/>
</dbReference>
<evidence type="ECO:0000313" key="4">
    <source>
        <dbReference type="EMBL" id="MBS7456399.1"/>
    </source>
</evidence>
<reference evidence="3" key="2">
    <citation type="submission" date="2021-04" db="EMBL/GenBank/DDBJ databases">
        <authorList>
            <person name="Karlyshev A.V."/>
        </authorList>
    </citation>
    <scope>NUCLEOTIDE SEQUENCE</scope>
    <source>
        <strain evidence="3">LMG 29479</strain>
    </source>
</reference>
<dbReference type="Gene3D" id="3.30.2070.10">
    <property type="entry name" value="Formate dehydrogenase/DMSO reductase"/>
    <property type="match status" value="1"/>
</dbReference>
<protein>
    <submittedName>
        <fullName evidence="3">Fe-S-cluster-containing hydrogenase</fullName>
    </submittedName>
</protein>
<evidence type="ECO:0000313" key="5">
    <source>
        <dbReference type="Proteomes" id="UP000675747"/>
    </source>
</evidence>
<dbReference type="CDD" id="cd10551">
    <property type="entry name" value="PsrB"/>
    <property type="match status" value="1"/>
</dbReference>
<dbReference type="PROSITE" id="PS51379">
    <property type="entry name" value="4FE4S_FER_2"/>
    <property type="match status" value="1"/>
</dbReference>